<dbReference type="Gene3D" id="1.10.287.1490">
    <property type="match status" value="1"/>
</dbReference>
<dbReference type="PANTHER" id="PTHR32215">
    <property type="entry name" value="CILIA- AND FLAGELLA-ASSOCIATED PROTEIN 57"/>
    <property type="match status" value="1"/>
</dbReference>
<dbReference type="SMART" id="SM00320">
    <property type="entry name" value="WD40"/>
    <property type="match status" value="7"/>
</dbReference>
<evidence type="ECO:0000313" key="5">
    <source>
        <dbReference type="Proteomes" id="UP000053201"/>
    </source>
</evidence>
<dbReference type="SUPFAM" id="SSF69322">
    <property type="entry name" value="Tricorn protease domain 2"/>
    <property type="match status" value="1"/>
</dbReference>
<reference evidence="4 5" key="1">
    <citation type="submission" date="2009-08" db="EMBL/GenBank/DDBJ databases">
        <title>The Genome Sequence of Spizellomyces punctatus strain DAOM BR117.</title>
        <authorList>
            <consortium name="The Broad Institute Genome Sequencing Platform"/>
            <person name="Russ C."/>
            <person name="Cuomo C."/>
            <person name="Shea T."/>
            <person name="Young S.K."/>
            <person name="Zeng Q."/>
            <person name="Koehrsen M."/>
            <person name="Haas B."/>
            <person name="Borodovsky M."/>
            <person name="Guigo R."/>
            <person name="Alvarado L."/>
            <person name="Berlin A."/>
            <person name="Bochicchio J."/>
            <person name="Borenstein D."/>
            <person name="Chapman S."/>
            <person name="Chen Z."/>
            <person name="Engels R."/>
            <person name="Freedman E."/>
            <person name="Gellesch M."/>
            <person name="Goldberg J."/>
            <person name="Griggs A."/>
            <person name="Gujja S."/>
            <person name="Heiman D."/>
            <person name="Hepburn T."/>
            <person name="Howarth C."/>
            <person name="Jen D."/>
            <person name="Larson L."/>
            <person name="Lewis B."/>
            <person name="Mehta T."/>
            <person name="Park D."/>
            <person name="Pearson M."/>
            <person name="Roberts A."/>
            <person name="Saif S."/>
            <person name="Shenoy N."/>
            <person name="Sisk P."/>
            <person name="Stolte C."/>
            <person name="Sykes S."/>
            <person name="Thomson T."/>
            <person name="Walk T."/>
            <person name="White J."/>
            <person name="Yandava C."/>
            <person name="Burger G."/>
            <person name="Gray M.W."/>
            <person name="Holland P.W.H."/>
            <person name="King N."/>
            <person name="Lang F.B.F."/>
            <person name="Roger A.J."/>
            <person name="Ruiz-Trillo I."/>
            <person name="Lander E."/>
            <person name="Nusbaum C."/>
        </authorList>
    </citation>
    <scope>NUCLEOTIDE SEQUENCE [LARGE SCALE GENOMIC DNA]</scope>
    <source>
        <strain evidence="4 5">DAOM BR117</strain>
    </source>
</reference>
<dbReference type="EMBL" id="KQ257453">
    <property type="protein sequence ID" value="KND01929.1"/>
    <property type="molecule type" value="Genomic_DNA"/>
</dbReference>
<dbReference type="InterPro" id="IPR036322">
    <property type="entry name" value="WD40_repeat_dom_sf"/>
</dbReference>
<dbReference type="Pfam" id="PF00400">
    <property type="entry name" value="WD40"/>
    <property type="match status" value="3"/>
</dbReference>
<keyword evidence="5" id="KW-1185">Reference proteome</keyword>
<evidence type="ECO:0000313" key="4">
    <source>
        <dbReference type="EMBL" id="KND01929.1"/>
    </source>
</evidence>
<dbReference type="InterPro" id="IPR015943">
    <property type="entry name" value="WD40/YVTN_repeat-like_dom_sf"/>
</dbReference>
<feature type="region of interest" description="Disordered" evidence="3">
    <location>
        <begin position="1040"/>
        <end position="1062"/>
    </location>
</feature>
<dbReference type="InParanoid" id="A0A0L0HM86"/>
<dbReference type="eggNOG" id="ENOG502QTIS">
    <property type="taxonomic scope" value="Eukaryota"/>
</dbReference>
<dbReference type="RefSeq" id="XP_016609968.1">
    <property type="nucleotide sequence ID" value="XM_016750726.1"/>
</dbReference>
<feature type="compositionally biased region" description="Pro residues" evidence="3">
    <location>
        <begin position="1044"/>
        <end position="1053"/>
    </location>
</feature>
<feature type="coiled-coil region" evidence="2">
    <location>
        <begin position="661"/>
        <end position="714"/>
    </location>
</feature>
<dbReference type="PANTHER" id="PTHR32215:SF0">
    <property type="entry name" value="CILIA- AND FLAGELLA-ASSOCIATED PROTEIN 57"/>
    <property type="match status" value="1"/>
</dbReference>
<dbReference type="InterPro" id="IPR001680">
    <property type="entry name" value="WD40_rpt"/>
</dbReference>
<gene>
    <name evidence="4" type="ORF">SPPG_02436</name>
</gene>
<feature type="repeat" description="WD" evidence="1">
    <location>
        <begin position="471"/>
        <end position="512"/>
    </location>
</feature>
<proteinExistence type="predicted"/>
<dbReference type="GeneID" id="27686022"/>
<name>A0A0L0HM86_SPIPD</name>
<dbReference type="SUPFAM" id="SSF50978">
    <property type="entry name" value="WD40 repeat-like"/>
    <property type="match status" value="1"/>
</dbReference>
<accession>A0A0L0HM86</accession>
<dbReference type="AlphaFoldDB" id="A0A0L0HM86"/>
<dbReference type="OrthoDB" id="972532at2759"/>
<keyword evidence="2" id="KW-0175">Coiled coil</keyword>
<evidence type="ECO:0000256" key="3">
    <source>
        <dbReference type="SAM" id="MobiDB-lite"/>
    </source>
</evidence>
<dbReference type="OMA" id="CHTWLPD"/>
<evidence type="ECO:0000256" key="2">
    <source>
        <dbReference type="SAM" id="Coils"/>
    </source>
</evidence>
<dbReference type="VEuPathDB" id="FungiDB:SPPG_02436"/>
<protein>
    <submittedName>
        <fullName evidence="4">Uncharacterized protein</fullName>
    </submittedName>
</protein>
<dbReference type="Proteomes" id="UP000053201">
    <property type="component" value="Unassembled WGS sequence"/>
</dbReference>
<feature type="coiled-coil region" evidence="2">
    <location>
        <begin position="1065"/>
        <end position="1124"/>
    </location>
</feature>
<sequence>MSIPSVVPSHVFGISSHVHNPITYIDDQIILYPAGTQLVSYNTEQKTQKFLHVTDGEGITAMAVSSSASLVAVAVRCASGTPPTAGGDTRPSVFGGGNMEREAAVLVYDFVNGRKKKVLVAGDPNAKEFMALAFSPDSKHIIAQSSFPDWILYIWDWDKAKLRGTYKTVSSPHADIRHLSVNPFEHAGTQVCVTGNCVFRTLKHGEGGWKVVWSQKTDKNLLCHTYLSETRILAGTQDSKLLLYDSGDLILEIAYLLPHATLLPSITTLKSTSNGVLAGTSNGVLVYFEKEDSGLVKRRETVVEDGVGVVWVATSVSEDVAVVVSGSQVFVVGLEVETDNAKCTYLTHPFHHGSITGMDTCIRKPLLATCGTDRSVRIWNYLDNSLEVFKYFLDEPLSVALHPSGLYVLVGFTDGLKLMNVLIDDIRQYWEAPVRGCRECHFSHGGQYFAAVHGSTILIYNTWTLDIITHLKGHNGKIRSIAWSPDDTRILSCGMDGVVYDWDVRGSKKMGEVRVQGVVFLGAVVTPDAKLVYCVGGDGVLREVSDGHVSREFSTKVPLANILVSRNGKMAFATTPRTLRTLKYPFPQDAPIDYTDQTLHSAPITRLRISYDDQHLFTCGEDGLVWVFRVVERERKREKEWGFSDEILVTKSDLKDNFKLQSELKRRVEDLRAENETQLRVKDLNYGHRLTELEEKYRAEIETLKNAITTLHTEHTQNLAHHANLLNTARTTNTAELASLQTSFSTKLDDVTSKYNALQTRTRQMEVQWEEQMKGMGSEYEERVEEVKRFFGERIKEKVQVIEQLKATSQTALQTHEATLTDLSTETTTEILHLSTHYEHLLSIERQSLASIRAENASMHAKFMALTRGVEEQKMELAKRVNEERRLGGIIKSLERDIGGIRREIQERDDTIQDKSKRIYDLKKKNQELEKFKFVLDYKMAELFKQVEPREDDIVSLSTTIKDMDTELEAYHETHDKLLRSLKQVRMRVRAVENERKKEGTLRGFWEGILERVRKEVGELYHVVEDVPALKRTLLKTHQTSLPTTPPHTPPTPEKNTPPTTITQRDHLERTLTTLQTRLTKQTEKRIQEYMDLTQQQAMLVSELNVLRKEVRNSEGRVGVLERKRNLTYPMIRQR</sequence>
<dbReference type="PROSITE" id="PS50294">
    <property type="entry name" value="WD_REPEATS_REGION"/>
    <property type="match status" value="1"/>
</dbReference>
<dbReference type="InterPro" id="IPR052993">
    <property type="entry name" value="CFA-57"/>
</dbReference>
<dbReference type="PROSITE" id="PS50082">
    <property type="entry name" value="WD_REPEATS_2"/>
    <property type="match status" value="1"/>
</dbReference>
<evidence type="ECO:0000256" key="1">
    <source>
        <dbReference type="PROSITE-ProRule" id="PRU00221"/>
    </source>
</evidence>
<dbReference type="Gene3D" id="2.130.10.10">
    <property type="entry name" value="YVTN repeat-like/Quinoprotein amine dehydrogenase"/>
    <property type="match status" value="2"/>
</dbReference>
<organism evidence="4 5">
    <name type="scientific">Spizellomyces punctatus (strain DAOM BR117)</name>
    <dbReference type="NCBI Taxonomy" id="645134"/>
    <lineage>
        <taxon>Eukaryota</taxon>
        <taxon>Fungi</taxon>
        <taxon>Fungi incertae sedis</taxon>
        <taxon>Chytridiomycota</taxon>
        <taxon>Chytridiomycota incertae sedis</taxon>
        <taxon>Chytridiomycetes</taxon>
        <taxon>Spizellomycetales</taxon>
        <taxon>Spizellomycetaceae</taxon>
        <taxon>Spizellomyces</taxon>
    </lineage>
</organism>
<keyword evidence="1" id="KW-0853">WD repeat</keyword>